<feature type="non-terminal residue" evidence="1">
    <location>
        <position position="1"/>
    </location>
</feature>
<dbReference type="PANTHER" id="PTHR34153:SF2">
    <property type="entry name" value="SI:CH211-262H13.3-RELATED"/>
    <property type="match status" value="1"/>
</dbReference>
<protein>
    <recommendedName>
        <fullName evidence="3">DUF4806 domain-containing protein</fullName>
    </recommendedName>
</protein>
<organism evidence="1 2">
    <name type="scientific">Allacma fusca</name>
    <dbReference type="NCBI Taxonomy" id="39272"/>
    <lineage>
        <taxon>Eukaryota</taxon>
        <taxon>Metazoa</taxon>
        <taxon>Ecdysozoa</taxon>
        <taxon>Arthropoda</taxon>
        <taxon>Hexapoda</taxon>
        <taxon>Collembola</taxon>
        <taxon>Symphypleona</taxon>
        <taxon>Sminthuridae</taxon>
        <taxon>Allacma</taxon>
    </lineage>
</organism>
<proteinExistence type="predicted"/>
<comment type="caution">
    <text evidence="1">The sequence shown here is derived from an EMBL/GenBank/DDBJ whole genome shotgun (WGS) entry which is preliminary data.</text>
</comment>
<dbReference type="OrthoDB" id="6159834at2759"/>
<gene>
    <name evidence="1" type="ORF">AFUS01_LOCUS4455</name>
</gene>
<reference evidence="1" key="1">
    <citation type="submission" date="2021-06" db="EMBL/GenBank/DDBJ databases">
        <authorList>
            <person name="Hodson N. C."/>
            <person name="Mongue J. A."/>
            <person name="Jaron S. K."/>
        </authorList>
    </citation>
    <scope>NUCLEOTIDE SEQUENCE</scope>
</reference>
<sequence>MAISSGTFEAANRVLEFLLENSDLDSDWTDTEVTLGKRTRKPKDFPGFQLEYLDQNTASSSNSSTHEKLAAPVLNVHTDEHSDEEIVPSIENILQGTNLFTEESYNEPAPNHRGSELFEMRKENQRFFKVVLNKLCTIEKDIAELKKLQIISEVGVNIEELELPDIPLKTRRDVQELQEWLLLVENRNKLTSMLARIGGHSAENFARNILSKLLSPDLSRQINYTGQNGKLQFQDSVVKDIILESVRRNPSYACFTDEQAKK</sequence>
<evidence type="ECO:0008006" key="3">
    <source>
        <dbReference type="Google" id="ProtNLM"/>
    </source>
</evidence>
<dbReference type="Proteomes" id="UP000708208">
    <property type="component" value="Unassembled WGS sequence"/>
</dbReference>
<evidence type="ECO:0000313" key="2">
    <source>
        <dbReference type="Proteomes" id="UP000708208"/>
    </source>
</evidence>
<name>A0A8J2J7A8_9HEXA</name>
<accession>A0A8J2J7A8</accession>
<dbReference type="AlphaFoldDB" id="A0A8J2J7A8"/>
<dbReference type="PANTHER" id="PTHR34153">
    <property type="entry name" value="SI:CH211-262H13.3-RELATED-RELATED"/>
    <property type="match status" value="1"/>
</dbReference>
<dbReference type="EMBL" id="CAJVCH010027739">
    <property type="protein sequence ID" value="CAG7702929.1"/>
    <property type="molecule type" value="Genomic_DNA"/>
</dbReference>
<evidence type="ECO:0000313" key="1">
    <source>
        <dbReference type="EMBL" id="CAG7702929.1"/>
    </source>
</evidence>
<keyword evidence="2" id="KW-1185">Reference proteome</keyword>